<dbReference type="GeneID" id="85353941"/>
<feature type="signal peptide" evidence="1">
    <location>
        <begin position="1"/>
        <end position="19"/>
    </location>
</feature>
<reference evidence="2" key="1">
    <citation type="submission" date="2023-06" db="EMBL/GenBank/DDBJ databases">
        <authorList>
            <consortium name="Lawrence Berkeley National Laboratory"/>
            <person name="Ahrendt S."/>
            <person name="Sahu N."/>
            <person name="Indic B."/>
            <person name="Wong-Bajracharya J."/>
            <person name="Merenyi Z."/>
            <person name="Ke H.-M."/>
            <person name="Monk M."/>
            <person name="Kocsube S."/>
            <person name="Drula E."/>
            <person name="Lipzen A."/>
            <person name="Balint B."/>
            <person name="Henrissat B."/>
            <person name="Andreopoulos B."/>
            <person name="Martin F.M."/>
            <person name="Harder C.B."/>
            <person name="Rigling D."/>
            <person name="Ford K.L."/>
            <person name="Foster G.D."/>
            <person name="Pangilinan J."/>
            <person name="Papanicolaou A."/>
            <person name="Barry K."/>
            <person name="LaButti K."/>
            <person name="Viragh M."/>
            <person name="Koriabine M."/>
            <person name="Yan M."/>
            <person name="Riley R."/>
            <person name="Champramary S."/>
            <person name="Plett K.L."/>
            <person name="Tsai I.J."/>
            <person name="Slot J."/>
            <person name="Sipos G."/>
            <person name="Plett J."/>
            <person name="Nagy L.G."/>
            <person name="Grigoriev I.V."/>
        </authorList>
    </citation>
    <scope>NUCLEOTIDE SEQUENCE</scope>
    <source>
        <strain evidence="2">CCBAS 213</strain>
    </source>
</reference>
<sequence>MYKRLLFVVPLIHFQSVKAELSVNDWDDGHRQKSQQRSGQEEFDVVACVVAWLRDWIAKFKNIKSIVAEYKKALEVICQARSNKRGACEVPAWSAWLRGLSAWRFKTFNGQQLSIETFSNKVYMYSQGKFNSSSTTDFAWPAWPRTTHAWYHAGDHAEFLVPQRSTTRKLKSEASTNEVRKSGKTYKYRFRTQLTMIITTRRSKDAPEIERSTVLGEAPLP</sequence>
<dbReference type="RefSeq" id="XP_060323151.1">
    <property type="nucleotide sequence ID" value="XM_060470393.1"/>
</dbReference>
<dbReference type="AlphaFoldDB" id="A0AA39MLC0"/>
<evidence type="ECO:0000313" key="3">
    <source>
        <dbReference type="Proteomes" id="UP001175211"/>
    </source>
</evidence>
<feature type="chain" id="PRO_5041421028" description="Secreted protein" evidence="1">
    <location>
        <begin position="20"/>
        <end position="221"/>
    </location>
</feature>
<keyword evidence="1" id="KW-0732">Signal</keyword>
<protein>
    <recommendedName>
        <fullName evidence="4">Secreted protein</fullName>
    </recommendedName>
</protein>
<accession>A0AA39MLC0</accession>
<evidence type="ECO:0008006" key="4">
    <source>
        <dbReference type="Google" id="ProtNLM"/>
    </source>
</evidence>
<keyword evidence="3" id="KW-1185">Reference proteome</keyword>
<dbReference type="EMBL" id="JAUEPS010000090">
    <property type="protein sequence ID" value="KAK0439081.1"/>
    <property type="molecule type" value="Genomic_DNA"/>
</dbReference>
<evidence type="ECO:0000313" key="2">
    <source>
        <dbReference type="EMBL" id="KAK0439081.1"/>
    </source>
</evidence>
<gene>
    <name evidence="2" type="ORF">EV420DRAFT_1486465</name>
</gene>
<name>A0AA39MLC0_ARMTA</name>
<evidence type="ECO:0000256" key="1">
    <source>
        <dbReference type="SAM" id="SignalP"/>
    </source>
</evidence>
<comment type="caution">
    <text evidence="2">The sequence shown here is derived from an EMBL/GenBank/DDBJ whole genome shotgun (WGS) entry which is preliminary data.</text>
</comment>
<proteinExistence type="predicted"/>
<dbReference type="Proteomes" id="UP001175211">
    <property type="component" value="Unassembled WGS sequence"/>
</dbReference>
<organism evidence="2 3">
    <name type="scientific">Armillaria tabescens</name>
    <name type="common">Ringless honey mushroom</name>
    <name type="synonym">Agaricus tabescens</name>
    <dbReference type="NCBI Taxonomy" id="1929756"/>
    <lineage>
        <taxon>Eukaryota</taxon>
        <taxon>Fungi</taxon>
        <taxon>Dikarya</taxon>
        <taxon>Basidiomycota</taxon>
        <taxon>Agaricomycotina</taxon>
        <taxon>Agaricomycetes</taxon>
        <taxon>Agaricomycetidae</taxon>
        <taxon>Agaricales</taxon>
        <taxon>Marasmiineae</taxon>
        <taxon>Physalacriaceae</taxon>
        <taxon>Desarmillaria</taxon>
    </lineage>
</organism>